<dbReference type="RefSeq" id="WP_018437598.1">
    <property type="nucleotide sequence ID" value="NZ_JACHDD010000047.1"/>
</dbReference>
<dbReference type="EMBL" id="JACHDD010000047">
    <property type="protein sequence ID" value="MBB5429730.1"/>
    <property type="molecule type" value="Genomic_DNA"/>
</dbReference>
<keyword evidence="2" id="KW-1185">Reference proteome</keyword>
<dbReference type="AlphaFoldDB" id="A0A7W8VBB5"/>
<dbReference type="Proteomes" id="UP000592780">
    <property type="component" value="Unassembled WGS sequence"/>
</dbReference>
<gene>
    <name evidence="1" type="ORF">HDG40_007928</name>
</gene>
<comment type="caution">
    <text evidence="1">The sequence shown here is derived from an EMBL/GenBank/DDBJ whole genome shotgun (WGS) entry which is preliminary data.</text>
</comment>
<organism evidence="1 2">
    <name type="scientific">Paraburkholderia atlantica</name>
    <dbReference type="NCBI Taxonomy" id="2654982"/>
    <lineage>
        <taxon>Bacteria</taxon>
        <taxon>Pseudomonadati</taxon>
        <taxon>Pseudomonadota</taxon>
        <taxon>Betaproteobacteria</taxon>
        <taxon>Burkholderiales</taxon>
        <taxon>Burkholderiaceae</taxon>
        <taxon>Paraburkholderia</taxon>
    </lineage>
</organism>
<evidence type="ECO:0000313" key="2">
    <source>
        <dbReference type="Proteomes" id="UP000592780"/>
    </source>
</evidence>
<reference evidence="1 2" key="1">
    <citation type="submission" date="2020-08" db="EMBL/GenBank/DDBJ databases">
        <title>Genomic Encyclopedia of Type Strains, Phase IV (KMG-V): Genome sequencing to study the core and pangenomes of soil and plant-associated prokaryotes.</title>
        <authorList>
            <person name="Whitman W."/>
        </authorList>
    </citation>
    <scope>NUCLEOTIDE SEQUENCE [LARGE SCALE GENOMIC DNA]</scope>
    <source>
        <strain evidence="1 2">JPY158</strain>
    </source>
</reference>
<accession>A0A7W8VBB5</accession>
<name>A0A7W8VBB5_PARAM</name>
<protein>
    <submittedName>
        <fullName evidence="1">Uncharacterized protein</fullName>
    </submittedName>
</protein>
<evidence type="ECO:0000313" key="1">
    <source>
        <dbReference type="EMBL" id="MBB5429730.1"/>
    </source>
</evidence>
<proteinExistence type="predicted"/>
<sequence>MAVRFFLNAISHPMTPSSRRRRWCVVSGGYAASDSAPPANTIVNRPDKIIVGAQAAHEAWRYGLTVKDEHQQQLEKFLSDVIDYIEGDI</sequence>